<dbReference type="Pfam" id="PF10208">
    <property type="entry name" value="ARMET_C"/>
    <property type="match status" value="1"/>
</dbReference>
<evidence type="ECO:0000256" key="1">
    <source>
        <dbReference type="ARBA" id="ARBA00022679"/>
    </source>
</evidence>
<dbReference type="EMBL" id="CAXAMM010040984">
    <property type="protein sequence ID" value="CAK9096607.1"/>
    <property type="molecule type" value="Genomic_DNA"/>
</dbReference>
<evidence type="ECO:0000256" key="2">
    <source>
        <dbReference type="ARBA" id="ARBA00022723"/>
    </source>
</evidence>
<dbReference type="InterPro" id="IPR036361">
    <property type="entry name" value="SAP_dom_sf"/>
</dbReference>
<dbReference type="SUPFAM" id="SSF57850">
    <property type="entry name" value="RING/U-box"/>
    <property type="match status" value="1"/>
</dbReference>
<evidence type="ECO:0000259" key="9">
    <source>
        <dbReference type="PROSITE" id="PS51873"/>
    </source>
</evidence>
<feature type="compositionally biased region" description="Basic and acidic residues" evidence="8">
    <location>
        <begin position="1280"/>
        <end position="1292"/>
    </location>
</feature>
<feature type="region of interest" description="Disordered" evidence="8">
    <location>
        <begin position="239"/>
        <end position="265"/>
    </location>
</feature>
<dbReference type="InterPro" id="IPR011989">
    <property type="entry name" value="ARM-like"/>
</dbReference>
<dbReference type="InterPro" id="IPR002015">
    <property type="entry name" value="Proteasome/cyclosome_rpt"/>
</dbReference>
<accession>A0ABP0RBU0</accession>
<dbReference type="Gene3D" id="1.25.10.10">
    <property type="entry name" value="Leucine-rich Repeat Variant"/>
    <property type="match status" value="2"/>
</dbReference>
<dbReference type="SUPFAM" id="SSF48371">
    <property type="entry name" value="ARM repeat"/>
    <property type="match status" value="1"/>
</dbReference>
<keyword evidence="6" id="KW-0862">Zinc</keyword>
<comment type="caution">
    <text evidence="10">The sequence shown here is derived from an EMBL/GenBank/DDBJ whole genome shotgun (WGS) entry which is preliminary data.</text>
</comment>
<feature type="region of interest" description="Disordered" evidence="8">
    <location>
        <begin position="298"/>
        <end position="354"/>
    </location>
</feature>
<keyword evidence="4" id="KW-0863">Zinc-finger</keyword>
<keyword evidence="7 10" id="KW-0647">Proteasome</keyword>
<evidence type="ECO:0000256" key="8">
    <source>
        <dbReference type="SAM" id="MobiDB-lite"/>
    </source>
</evidence>
<keyword evidence="5" id="KW-0833">Ubl conjugation pathway</keyword>
<sequence length="1387" mass="153637">MEEGSSPSLEVVDCKAIIEVLTVKEVKQLLKDWNVDVRGCIEKSELVDALVKRIVEDPKATASLFSYCRICCSWRLDDDVWPLTCGHLACFDCLGSHLESQVQRMKASLQYRLPCIFAPACQHEIRFQDAAEMSAALRKIGKDLKDRERLIKDAKFEVLECPKPDCVGVAYYERGRRMAMCFMCEHTWEANASGREEEWEKPGFNGERVRRCPKCQSPIEKNGGCNHMTCRCGRHFDWSSSQSAGEPAGPRRETRNTEATGGDFDAGDVFRGLFGGFGSNRWEAHVADAAHQVFNVASQAAHHAAHHAQHAAAHAQAHAQAAQAAQAASAGVGRPPQSGFVPNPPRETREGGTATQECAVLSLLEEQENQLQCAALQRLNEVVDQFWHEIADYLNEIETLYEDPAFSGREMAALVASKVFYHLEEYDDALRLALGAGQLFDLSQRTEYVEKIVAVAIDEYVKLRAENFELEMKKKDPVPIDSRLEDVVNRMFLRCLEDRCVQTDKAFKQGLGMALETRRIDKVTEFVMKSENLSEMLEYAQLSAMTLLTSKAFRERVLQALVEIHTSVKDVNLSALAQCYFILGEPEEEAAAAPAEGAPAADASAEPAPAAPAAPAAEAPAEPVPEEGPEMTDQEKEDLTLIRKILSGRSSIDLQMEFLYRNNRSDLLLLDTIKNSIDTKNSITHSGTVMAHGLMQCGTTSDVFLRKNLEWLAKASNWAKFSATASLGVIHKGHIKESRSILSTYLPQQGGTRSSPYSEGGALYGMGLIHANHYDQETKAYLLEQLHNAQATEALHRSAAEAGTQTQLSLAKLQHMPLVLPTAATRAPPLPCTDSVVPSLSEEDHKHRFFMLDEIHDASGTTCFEALKNMKAVTDSLGYMPDGPWTQCLEKAVKYESTNKDWRRDRRYQSRTRTPQGPAGQVVELFAERVVEAQIHLEDCLSNIEDSHQQPAAQRIKKLALALAMMMFRKEEEAEPLIQFDTRDRPKPVEGGTRGRNVLASRLREMLLDKDAILRYGYNPHVRYAAAMALGIACAGTALLEAHNLLQPLMSDPSDFVRQGAIIAMGLLYMQTSPGKTERVKEFRDKLQKVIGDKHEDVMTRFGAILAHGIMDAGGRNSCASLFSKSGVLRRGAAIGFCLFTQMWYWFPLIHMFSLTLTPTALIGITDKLKIPKNFSVKSGARPSIFAYPEPLQPPKKEETAKAATAASSSADVDMDDKASIGGSVAEGAASSVRGADIEAWRISLIRGTTVVGSAATESVAASDLGSEMMEVDEQAVATEKVKEPKIEENKAEALAAPEQKEEKKEEKKEEPEPTEEILSNPCRVLKGQVQYISFPKEIDGQPVRYTPLLESRKQGFLLLRDLRPEEPEDQLALLLHELRKFLELCV</sequence>
<dbReference type="InterPro" id="IPR044066">
    <property type="entry name" value="TRIAD_supradom"/>
</dbReference>
<feature type="compositionally biased region" description="Low complexity" evidence="8">
    <location>
        <begin position="592"/>
        <end position="621"/>
    </location>
</feature>
<reference evidence="10 11" key="1">
    <citation type="submission" date="2024-02" db="EMBL/GenBank/DDBJ databases">
        <authorList>
            <person name="Chen Y."/>
            <person name="Shah S."/>
            <person name="Dougan E. K."/>
            <person name="Thang M."/>
            <person name="Chan C."/>
        </authorList>
    </citation>
    <scope>NUCLEOTIDE SEQUENCE [LARGE SCALE GENOMIC DNA]</scope>
</reference>
<keyword evidence="2" id="KW-0479">Metal-binding</keyword>
<organism evidence="10 11">
    <name type="scientific">Durusdinium trenchii</name>
    <dbReference type="NCBI Taxonomy" id="1381693"/>
    <lineage>
        <taxon>Eukaryota</taxon>
        <taxon>Sar</taxon>
        <taxon>Alveolata</taxon>
        <taxon>Dinophyceae</taxon>
        <taxon>Suessiales</taxon>
        <taxon>Symbiodiniaceae</taxon>
        <taxon>Durusdinium</taxon>
    </lineage>
</organism>
<dbReference type="Pfam" id="PF21505">
    <property type="entry name" value="RPN2_N"/>
    <property type="match status" value="1"/>
</dbReference>
<keyword evidence="3" id="KW-0677">Repeat</keyword>
<evidence type="ECO:0000256" key="7">
    <source>
        <dbReference type="ARBA" id="ARBA00022942"/>
    </source>
</evidence>
<evidence type="ECO:0000256" key="4">
    <source>
        <dbReference type="ARBA" id="ARBA00022771"/>
    </source>
</evidence>
<dbReference type="PANTHER" id="PTHR10943:SF2">
    <property type="entry name" value="26S PROTEASOME NON-ATPASE REGULATORY SUBUNIT 1"/>
    <property type="match status" value="1"/>
</dbReference>
<dbReference type="SUPFAM" id="SSF68906">
    <property type="entry name" value="SAP domain"/>
    <property type="match status" value="1"/>
</dbReference>
<feature type="region of interest" description="Disordered" evidence="8">
    <location>
        <begin position="1279"/>
        <end position="1320"/>
    </location>
</feature>
<protein>
    <submittedName>
        <fullName evidence="10">26S proteasome non-ATPase regulatory subunit 1 (26S proteasome regulatory subunit RPN2) (26S proteasome regulatory subunit S1)</fullName>
    </submittedName>
</protein>
<dbReference type="Pfam" id="PF18004">
    <property type="entry name" value="RPN2_C"/>
    <property type="match status" value="1"/>
</dbReference>
<dbReference type="InterPro" id="IPR016024">
    <property type="entry name" value="ARM-type_fold"/>
</dbReference>
<dbReference type="GO" id="GO:0000502">
    <property type="term" value="C:proteasome complex"/>
    <property type="evidence" value="ECO:0007669"/>
    <property type="project" value="UniProtKB-KW"/>
</dbReference>
<feature type="region of interest" description="Disordered" evidence="8">
    <location>
        <begin position="592"/>
        <end position="635"/>
    </location>
</feature>
<evidence type="ECO:0000313" key="10">
    <source>
        <dbReference type="EMBL" id="CAK9096607.1"/>
    </source>
</evidence>
<dbReference type="Proteomes" id="UP001642464">
    <property type="component" value="Unassembled WGS sequence"/>
</dbReference>
<dbReference type="InterPro" id="IPR040623">
    <property type="entry name" value="RPN2_C"/>
</dbReference>
<evidence type="ECO:0000256" key="6">
    <source>
        <dbReference type="ARBA" id="ARBA00022833"/>
    </source>
</evidence>
<dbReference type="InterPro" id="IPR048570">
    <property type="entry name" value="PSMD1_RPN2_N"/>
</dbReference>
<evidence type="ECO:0000313" key="11">
    <source>
        <dbReference type="Proteomes" id="UP001642464"/>
    </source>
</evidence>
<evidence type="ECO:0000256" key="3">
    <source>
        <dbReference type="ARBA" id="ARBA00022737"/>
    </source>
</evidence>
<gene>
    <name evidence="10" type="ORF">SCF082_LOCUS45345</name>
</gene>
<keyword evidence="1" id="KW-0808">Transferase</keyword>
<evidence type="ECO:0000256" key="5">
    <source>
        <dbReference type="ARBA" id="ARBA00022786"/>
    </source>
</evidence>
<feature type="compositionally biased region" description="Low complexity" evidence="8">
    <location>
        <begin position="310"/>
        <end position="330"/>
    </location>
</feature>
<dbReference type="Gene3D" id="1.10.720.30">
    <property type="entry name" value="SAP domain"/>
    <property type="match status" value="1"/>
</dbReference>
<dbReference type="PROSITE" id="PS51873">
    <property type="entry name" value="TRIAD"/>
    <property type="match status" value="1"/>
</dbReference>
<dbReference type="InterPro" id="IPR019345">
    <property type="entry name" value="ARMET_C"/>
</dbReference>
<proteinExistence type="predicted"/>
<dbReference type="Gene3D" id="1.20.120.1750">
    <property type="match status" value="1"/>
</dbReference>
<feature type="compositionally biased region" description="Basic and acidic residues" evidence="8">
    <location>
        <begin position="1299"/>
        <end position="1312"/>
    </location>
</feature>
<name>A0ABP0RBU0_9DINO</name>
<feature type="domain" description="RING-type" evidence="9">
    <location>
        <begin position="64"/>
        <end position="266"/>
    </location>
</feature>
<dbReference type="Pfam" id="PF01851">
    <property type="entry name" value="PC_rep"/>
    <property type="match status" value="2"/>
</dbReference>
<keyword evidence="11" id="KW-1185">Reference proteome</keyword>
<dbReference type="PANTHER" id="PTHR10943">
    <property type="entry name" value="26S PROTEASOME NON-ATPASE REGULATORY SUBUNIT"/>
    <property type="match status" value="1"/>
</dbReference>